<accession>A0ABV4Y783</accession>
<dbReference type="EMBL" id="JBHFNS010000017">
    <property type="protein sequence ID" value="MFB2934139.1"/>
    <property type="molecule type" value="Genomic_DNA"/>
</dbReference>
<organism evidence="1 2">
    <name type="scientific">Floridaenema fluviatile BLCC-F154</name>
    <dbReference type="NCBI Taxonomy" id="3153640"/>
    <lineage>
        <taxon>Bacteria</taxon>
        <taxon>Bacillati</taxon>
        <taxon>Cyanobacteriota</taxon>
        <taxon>Cyanophyceae</taxon>
        <taxon>Oscillatoriophycideae</taxon>
        <taxon>Aerosakkonematales</taxon>
        <taxon>Aerosakkonemataceae</taxon>
        <taxon>Floridanema</taxon>
        <taxon>Floridanema fluviatile</taxon>
    </lineage>
</organism>
<sequence length="133" mass="15531">MNTVQNRSSQMIFVHADLDLYGLSPYEFRLYAHIARRRECFSSLQTTAKICKMSVRKAQYALKTLEKLGLVQKTVRKGKTDIYELTPRNCWKEPEYDTNLEAERNKVKASFAKSRASISRTINNENNEEELDF</sequence>
<evidence type="ECO:0000313" key="2">
    <source>
        <dbReference type="Proteomes" id="UP001576776"/>
    </source>
</evidence>
<protein>
    <submittedName>
        <fullName evidence="1">Helix-turn-helix domain-containing protein</fullName>
    </submittedName>
</protein>
<name>A0ABV4Y783_9CYAN</name>
<dbReference type="Pfam" id="PF13730">
    <property type="entry name" value="HTH_36"/>
    <property type="match status" value="1"/>
</dbReference>
<evidence type="ECO:0000313" key="1">
    <source>
        <dbReference type="EMBL" id="MFB2934139.1"/>
    </source>
</evidence>
<proteinExistence type="predicted"/>
<dbReference type="RefSeq" id="WP_413255668.1">
    <property type="nucleotide sequence ID" value="NZ_JBHFNS010000017.1"/>
</dbReference>
<dbReference type="SUPFAM" id="SSF46785">
    <property type="entry name" value="Winged helix' DNA-binding domain"/>
    <property type="match status" value="1"/>
</dbReference>
<keyword evidence="2" id="KW-1185">Reference proteome</keyword>
<dbReference type="InterPro" id="IPR036388">
    <property type="entry name" value="WH-like_DNA-bd_sf"/>
</dbReference>
<dbReference type="Gene3D" id="1.10.10.10">
    <property type="entry name" value="Winged helix-like DNA-binding domain superfamily/Winged helix DNA-binding domain"/>
    <property type="match status" value="1"/>
</dbReference>
<comment type="caution">
    <text evidence="1">The sequence shown here is derived from an EMBL/GenBank/DDBJ whole genome shotgun (WGS) entry which is preliminary data.</text>
</comment>
<gene>
    <name evidence="1" type="ORF">ACE1B6_02580</name>
</gene>
<dbReference type="InterPro" id="IPR036390">
    <property type="entry name" value="WH_DNA-bd_sf"/>
</dbReference>
<dbReference type="Proteomes" id="UP001576776">
    <property type="component" value="Unassembled WGS sequence"/>
</dbReference>
<reference evidence="1 2" key="1">
    <citation type="submission" date="2024-09" db="EMBL/GenBank/DDBJ databases">
        <title>Floridaenema gen nov. (Aerosakkonemataceae, Aerosakkonematales ord. nov., Cyanobacteria) from benthic tropical and subtropical fresh waters, with the description of four new species.</title>
        <authorList>
            <person name="Moretto J.A."/>
            <person name="Berthold D.E."/>
            <person name="Lefler F.W."/>
            <person name="Huang I.-S."/>
            <person name="Laughinghouse H. IV."/>
        </authorList>
    </citation>
    <scope>NUCLEOTIDE SEQUENCE [LARGE SCALE GENOMIC DNA]</scope>
    <source>
        <strain evidence="1 2">BLCC-F154</strain>
    </source>
</reference>